<dbReference type="InterPro" id="IPR012394">
    <property type="entry name" value="Aldehyde_DH_NAD(P)"/>
</dbReference>
<evidence type="ECO:0000256" key="3">
    <source>
        <dbReference type="ARBA" id="ARBA00023027"/>
    </source>
</evidence>
<dbReference type="Gene3D" id="3.40.309.10">
    <property type="entry name" value="Aldehyde Dehydrogenase, Chain A, domain 2"/>
    <property type="match status" value="1"/>
</dbReference>
<proteinExistence type="inferred from homology"/>
<dbReference type="InterPro" id="IPR016163">
    <property type="entry name" value="Ald_DH_C"/>
</dbReference>
<gene>
    <name evidence="8" type="primary">calB</name>
    <name evidence="8" type="ORF">GCM10007414_36510</name>
</gene>
<reference evidence="9" key="1">
    <citation type="journal article" date="2019" name="Int. J. Syst. Evol. Microbiol.">
        <title>The Global Catalogue of Microorganisms (GCM) 10K type strain sequencing project: providing services to taxonomists for standard genome sequencing and annotation.</title>
        <authorList>
            <consortium name="The Broad Institute Genomics Platform"/>
            <consortium name="The Broad Institute Genome Sequencing Center for Infectious Disease"/>
            <person name="Wu L."/>
            <person name="Ma J."/>
        </authorList>
    </citation>
    <scope>NUCLEOTIDE SEQUENCE [LARGE SCALE GENOMIC DNA]</scope>
    <source>
        <strain evidence="9">CGMCC 1.10131</strain>
    </source>
</reference>
<dbReference type="Proteomes" id="UP000651977">
    <property type="component" value="Unassembled WGS sequence"/>
</dbReference>
<feature type="active site" evidence="5">
    <location>
        <position position="214"/>
    </location>
</feature>
<feature type="domain" description="Aldehyde dehydrogenase" evidence="7">
    <location>
        <begin position="24"/>
        <end position="430"/>
    </location>
</feature>
<dbReference type="SUPFAM" id="SSF53720">
    <property type="entry name" value="ALDH-like"/>
    <property type="match status" value="1"/>
</dbReference>
<evidence type="ECO:0000256" key="4">
    <source>
        <dbReference type="PIRNR" id="PIRNR036492"/>
    </source>
</evidence>
<dbReference type="InterPro" id="IPR016160">
    <property type="entry name" value="Ald_DH_CS_CYS"/>
</dbReference>
<comment type="similarity">
    <text evidence="1 4 6">Belongs to the aldehyde dehydrogenase family.</text>
</comment>
<dbReference type="RefSeq" id="WP_083481563.1">
    <property type="nucleotide sequence ID" value="NZ_BMDY01000031.1"/>
</dbReference>
<dbReference type="PANTHER" id="PTHR43570:SF20">
    <property type="entry name" value="ALDEHYDE DEHYDROGENASE ALDX-RELATED"/>
    <property type="match status" value="1"/>
</dbReference>
<evidence type="ECO:0000256" key="5">
    <source>
        <dbReference type="PROSITE-ProRule" id="PRU10007"/>
    </source>
</evidence>
<evidence type="ECO:0000259" key="7">
    <source>
        <dbReference type="Pfam" id="PF00171"/>
    </source>
</evidence>
<keyword evidence="9" id="KW-1185">Reference proteome</keyword>
<dbReference type="PROSITE" id="PS00070">
    <property type="entry name" value="ALDEHYDE_DEHYDR_CYS"/>
    <property type="match status" value="1"/>
</dbReference>
<keyword evidence="2 4" id="KW-0560">Oxidoreductase</keyword>
<dbReference type="Gene3D" id="3.40.605.10">
    <property type="entry name" value="Aldehyde Dehydrogenase, Chain A, domain 1"/>
    <property type="match status" value="1"/>
</dbReference>
<evidence type="ECO:0000313" key="8">
    <source>
        <dbReference type="EMBL" id="GGB19794.1"/>
    </source>
</evidence>
<dbReference type="EMBL" id="BMDY01000031">
    <property type="protein sequence ID" value="GGB19794.1"/>
    <property type="molecule type" value="Genomic_DNA"/>
</dbReference>
<dbReference type="InterPro" id="IPR016161">
    <property type="entry name" value="Ald_DH/histidinol_DH"/>
</dbReference>
<dbReference type="InterPro" id="IPR015590">
    <property type="entry name" value="Aldehyde_DH_dom"/>
</dbReference>
<keyword evidence="3" id="KW-0520">NAD</keyword>
<protein>
    <recommendedName>
        <fullName evidence="4">Aldehyde dehydrogenase</fullName>
    </recommendedName>
</protein>
<organism evidence="8 9">
    <name type="scientific">Agarivorans gilvus</name>
    <dbReference type="NCBI Taxonomy" id="680279"/>
    <lineage>
        <taxon>Bacteria</taxon>
        <taxon>Pseudomonadati</taxon>
        <taxon>Pseudomonadota</taxon>
        <taxon>Gammaproteobacteria</taxon>
        <taxon>Alteromonadales</taxon>
        <taxon>Alteromonadaceae</taxon>
        <taxon>Agarivorans</taxon>
    </lineage>
</organism>
<evidence type="ECO:0000256" key="2">
    <source>
        <dbReference type="ARBA" id="ARBA00023002"/>
    </source>
</evidence>
<dbReference type="PANTHER" id="PTHR43570">
    <property type="entry name" value="ALDEHYDE DEHYDROGENASE"/>
    <property type="match status" value="1"/>
</dbReference>
<dbReference type="InterPro" id="IPR016162">
    <property type="entry name" value="Ald_DH_N"/>
</dbReference>
<comment type="caution">
    <text evidence="8">The sequence shown here is derived from an EMBL/GenBank/DDBJ whole genome shotgun (WGS) entry which is preliminary data.</text>
</comment>
<name>A0ABQ1I884_9ALTE</name>
<accession>A0ABQ1I884</accession>
<evidence type="ECO:0000313" key="9">
    <source>
        <dbReference type="Proteomes" id="UP000651977"/>
    </source>
</evidence>
<sequence>MSGVKLQQDLGHLKQLALAQGAPSLQQRKHYLQQLLNLLLENQQDIIAAIASDFGQRCAEETRVLELFPAIAGIRYAQKHLKSWLKPQRRATSIWFAGASNRVVAKPLGVVGVIVPWNYPLYLAFGPLTDALAAGNRVMLKMSELSPALSQLLIRLMPLYLAEEVVRVYADEDGQLGAPFSALAFDHLLFTGSTATGRKVMLAAATQLTPLTLELGGKSPVIISDDFPIELAAERIMMGKLFNAGQTCVAPDYVLLPSSRRQAFVDACIRYCQKHYQSMADEAFSSIISEKFLARLNSLNEQALELGAEEFKLIAGDCAGKFAPRLLLNVPSEAEVMQQEIFGPLLPIMEYQQLDEAVAYVQQHSHPLALYIFSYQRAIQQQLIQQISAGGVCINDVLLHVAQHELPFGGVGSSGMGHYHGYDGFVQFSKMLPIFSQSRFSALKLLRPPYNKLSKRLIKIMLRG</sequence>
<dbReference type="PROSITE" id="PS00687">
    <property type="entry name" value="ALDEHYDE_DEHYDR_GLU"/>
    <property type="match status" value="1"/>
</dbReference>
<dbReference type="Pfam" id="PF00171">
    <property type="entry name" value="Aldedh"/>
    <property type="match status" value="1"/>
</dbReference>
<evidence type="ECO:0000256" key="6">
    <source>
        <dbReference type="RuleBase" id="RU003345"/>
    </source>
</evidence>
<dbReference type="InterPro" id="IPR029510">
    <property type="entry name" value="Ald_DH_CS_GLU"/>
</dbReference>
<dbReference type="PIRSF" id="PIRSF036492">
    <property type="entry name" value="ALDH"/>
    <property type="match status" value="1"/>
</dbReference>
<evidence type="ECO:0000256" key="1">
    <source>
        <dbReference type="ARBA" id="ARBA00009986"/>
    </source>
</evidence>